<feature type="chain" id="PRO_5036501219" description="Cubilin" evidence="5">
    <location>
        <begin position="19"/>
        <end position="781"/>
    </location>
</feature>
<keyword evidence="5" id="KW-0732">Signal</keyword>
<dbReference type="PROSITE" id="PS01180">
    <property type="entry name" value="CUB"/>
    <property type="match status" value="2"/>
</dbReference>
<protein>
    <recommendedName>
        <fullName evidence="10">Cubilin</fullName>
    </recommendedName>
</protein>
<evidence type="ECO:0000256" key="4">
    <source>
        <dbReference type="SAM" id="Phobius"/>
    </source>
</evidence>
<dbReference type="CDD" id="cd00041">
    <property type="entry name" value="CUB"/>
    <property type="match status" value="1"/>
</dbReference>
<dbReference type="SMART" id="SM00060">
    <property type="entry name" value="FN3"/>
    <property type="match status" value="2"/>
</dbReference>
<sequence>MKWITLICVINCLQYSAGSPPSAPGGVRVVYREASFIVTWDVPRRTYGTVTNYVVPVTILPEANQTVYRSQIPLLVLDAGSEIGKMFYLTVSAENKDGLSKPSRPFYIRSPCGEALTVTPGSTITLTSPGYPDPVDRGVICQWGLNTTDTYLIQYRFVLIDFKGGSQTGGQSCDDAFLSLSDDQRPTVKICENRSEQDIQRGPVDKFSFSSGIRSRIRKFKVMITAKVKPPGPPTDIKMTSSRTSISMTWSPPIGRYEPLTSYTLRYRLSNYKREIVLSPRTPWFSINTLNFKGQLLVFNIYGNISDTKGQESKEQYFRAPCGEHLRLPGSRELQISSPGHPRPYAPGISCTWVVDNPQQDNLTVTVVHMDIESSLSCSSDYLSISIGGSSRRCGKILRPISLTTVEKSVKISFLSDYKNQGNGFLIEVKTAGEERTSSPQTDLTQWTGVTSAAPLGVPTTEAPWSLSYPEIIGSSIEHAVHNVSIHLEFIRRRRYRKKSISNNINILSTLHDKLYTVFKHPSGILQDLALRIIEADPLFVSLVLIYSVPKLLIQMKTDDDFRLIKFINDTAINELSKDTLTFGEWTLNCNKLSQFRTMKAFYVQEITSPCTLVVGVCGKNTSCATDTTTIFGITCVKSNSTGTASVQSTGRTDGLTPVIVGGSASAVVLLLLIVVLIICRGCPRRSLPVTQHRPFNDILLQSRYIGDKNVQFTAFSSRDLKTNRKRKKAISVSLPTKSIKSPYMNGLLVEKLQQLDFIEDKKTLKQRLRIKYRSRRSNSL</sequence>
<evidence type="ECO:0000256" key="3">
    <source>
        <dbReference type="PROSITE-ProRule" id="PRU00059"/>
    </source>
</evidence>
<feature type="domain" description="CUB" evidence="6">
    <location>
        <begin position="322"/>
        <end position="432"/>
    </location>
</feature>
<name>A0A8W8NNZ5_MAGGI</name>
<dbReference type="AlphaFoldDB" id="A0A8W8NNZ5"/>
<keyword evidence="4" id="KW-1133">Transmembrane helix</keyword>
<dbReference type="SUPFAM" id="SSF49265">
    <property type="entry name" value="Fibronectin type III"/>
    <property type="match status" value="1"/>
</dbReference>
<dbReference type="EnsemblMetazoa" id="G7055.3">
    <property type="protein sequence ID" value="G7055.3:cds"/>
    <property type="gene ID" value="G7055"/>
</dbReference>
<keyword evidence="4" id="KW-0472">Membrane</keyword>
<feature type="domain" description="CUB" evidence="6">
    <location>
        <begin position="112"/>
        <end position="191"/>
    </location>
</feature>
<dbReference type="PROSITE" id="PS50853">
    <property type="entry name" value="FN3"/>
    <property type="match status" value="2"/>
</dbReference>
<keyword evidence="9" id="KW-1185">Reference proteome</keyword>
<dbReference type="CDD" id="cd00063">
    <property type="entry name" value="FN3"/>
    <property type="match status" value="2"/>
</dbReference>
<dbReference type="InterPro" id="IPR000859">
    <property type="entry name" value="CUB_dom"/>
</dbReference>
<keyword evidence="4" id="KW-0812">Transmembrane</keyword>
<feature type="domain" description="Fibronectin type-III" evidence="7">
    <location>
        <begin position="20"/>
        <end position="113"/>
    </location>
</feature>
<feature type="transmembrane region" description="Helical" evidence="4">
    <location>
        <begin position="659"/>
        <end position="680"/>
    </location>
</feature>
<dbReference type="SMART" id="SM00042">
    <property type="entry name" value="CUB"/>
    <property type="match status" value="2"/>
</dbReference>
<evidence type="ECO:0000256" key="1">
    <source>
        <dbReference type="ARBA" id="ARBA00022737"/>
    </source>
</evidence>
<proteinExistence type="predicted"/>
<dbReference type="Gene3D" id="2.60.120.290">
    <property type="entry name" value="Spermadhesin, CUB domain"/>
    <property type="match status" value="2"/>
</dbReference>
<accession>A0A8W8NNZ5</accession>
<dbReference type="PANTHER" id="PTHR24251:SF40">
    <property type="entry name" value="CUB DOMAIN-CONTAINING PROTEIN"/>
    <property type="match status" value="1"/>
</dbReference>
<dbReference type="InterPro" id="IPR003961">
    <property type="entry name" value="FN3_dom"/>
</dbReference>
<organism evidence="8 9">
    <name type="scientific">Magallana gigas</name>
    <name type="common">Pacific oyster</name>
    <name type="synonym">Crassostrea gigas</name>
    <dbReference type="NCBI Taxonomy" id="29159"/>
    <lineage>
        <taxon>Eukaryota</taxon>
        <taxon>Metazoa</taxon>
        <taxon>Spiralia</taxon>
        <taxon>Lophotrochozoa</taxon>
        <taxon>Mollusca</taxon>
        <taxon>Bivalvia</taxon>
        <taxon>Autobranchia</taxon>
        <taxon>Pteriomorphia</taxon>
        <taxon>Ostreida</taxon>
        <taxon>Ostreoidea</taxon>
        <taxon>Ostreidae</taxon>
        <taxon>Magallana</taxon>
    </lineage>
</organism>
<evidence type="ECO:0000313" key="8">
    <source>
        <dbReference type="EnsemblMetazoa" id="G7055.3:cds"/>
    </source>
</evidence>
<dbReference type="Pfam" id="PF00431">
    <property type="entry name" value="CUB"/>
    <property type="match status" value="1"/>
</dbReference>
<feature type="domain" description="Fibronectin type-III" evidence="7">
    <location>
        <begin position="230"/>
        <end position="323"/>
    </location>
</feature>
<dbReference type="SUPFAM" id="SSF49854">
    <property type="entry name" value="Spermadhesin, CUB domain"/>
    <property type="match status" value="2"/>
</dbReference>
<evidence type="ECO:0000259" key="7">
    <source>
        <dbReference type="PROSITE" id="PS50853"/>
    </source>
</evidence>
<reference evidence="8" key="1">
    <citation type="submission" date="2022-08" db="UniProtKB">
        <authorList>
            <consortium name="EnsemblMetazoa"/>
        </authorList>
    </citation>
    <scope>IDENTIFICATION</scope>
    <source>
        <strain evidence="8">05x7-T-G4-1.051#20</strain>
    </source>
</reference>
<dbReference type="InterPro" id="IPR035914">
    <property type="entry name" value="Sperma_CUB_dom_sf"/>
</dbReference>
<dbReference type="InterPro" id="IPR036116">
    <property type="entry name" value="FN3_sf"/>
</dbReference>
<evidence type="ECO:0000256" key="5">
    <source>
        <dbReference type="SAM" id="SignalP"/>
    </source>
</evidence>
<keyword evidence="1" id="KW-0677">Repeat</keyword>
<feature type="signal peptide" evidence="5">
    <location>
        <begin position="1"/>
        <end position="18"/>
    </location>
</feature>
<comment type="caution">
    <text evidence="3">Lacks conserved residue(s) required for the propagation of feature annotation.</text>
</comment>
<evidence type="ECO:0008006" key="10">
    <source>
        <dbReference type="Google" id="ProtNLM"/>
    </source>
</evidence>
<dbReference type="Proteomes" id="UP000005408">
    <property type="component" value="Unassembled WGS sequence"/>
</dbReference>
<dbReference type="PANTHER" id="PTHR24251">
    <property type="entry name" value="OVOCHYMASE-RELATED"/>
    <property type="match status" value="1"/>
</dbReference>
<keyword evidence="2" id="KW-1015">Disulfide bond</keyword>
<dbReference type="Gene3D" id="2.60.40.10">
    <property type="entry name" value="Immunoglobulins"/>
    <property type="match status" value="2"/>
</dbReference>
<evidence type="ECO:0000256" key="2">
    <source>
        <dbReference type="ARBA" id="ARBA00023157"/>
    </source>
</evidence>
<evidence type="ECO:0000259" key="6">
    <source>
        <dbReference type="PROSITE" id="PS01180"/>
    </source>
</evidence>
<dbReference type="InterPro" id="IPR013783">
    <property type="entry name" value="Ig-like_fold"/>
</dbReference>
<evidence type="ECO:0000313" key="9">
    <source>
        <dbReference type="Proteomes" id="UP000005408"/>
    </source>
</evidence>